<dbReference type="EMBL" id="JACVVK020000649">
    <property type="protein sequence ID" value="KAK7460708.1"/>
    <property type="molecule type" value="Genomic_DNA"/>
</dbReference>
<keyword evidence="2" id="KW-1185">Reference proteome</keyword>
<name>A0ABD0J4M4_9CAEN</name>
<sequence>MVQPSPLLSKVYGAAFPSFAKGLRCSLHLKGLLSRVYGTAFSFLSKGVWCSLPLFFPRGSMVQPSPLFLKGLRCSLPLFIQGSIVQPSPLFQRVQIHDTFSPFPALFKHVLDPPGCLVQAVEGSWVQSSPLVEGPCCILPLFPFQP</sequence>
<dbReference type="Proteomes" id="UP001519460">
    <property type="component" value="Unassembled WGS sequence"/>
</dbReference>
<dbReference type="AlphaFoldDB" id="A0ABD0J4M4"/>
<gene>
    <name evidence="1" type="ORF">BaRGS_00038876</name>
</gene>
<reference evidence="1 2" key="1">
    <citation type="journal article" date="2023" name="Sci. Data">
        <title>Genome assembly of the Korean intertidal mud-creeper Batillaria attramentaria.</title>
        <authorList>
            <person name="Patra A.K."/>
            <person name="Ho P.T."/>
            <person name="Jun S."/>
            <person name="Lee S.J."/>
            <person name="Kim Y."/>
            <person name="Won Y.J."/>
        </authorList>
    </citation>
    <scope>NUCLEOTIDE SEQUENCE [LARGE SCALE GENOMIC DNA]</scope>
    <source>
        <strain evidence="1">Wonlab-2016</strain>
    </source>
</reference>
<evidence type="ECO:0000313" key="1">
    <source>
        <dbReference type="EMBL" id="KAK7460708.1"/>
    </source>
</evidence>
<evidence type="ECO:0000313" key="2">
    <source>
        <dbReference type="Proteomes" id="UP001519460"/>
    </source>
</evidence>
<accession>A0ABD0J4M4</accession>
<protein>
    <submittedName>
        <fullName evidence="1">Uncharacterized protein</fullName>
    </submittedName>
</protein>
<comment type="caution">
    <text evidence="1">The sequence shown here is derived from an EMBL/GenBank/DDBJ whole genome shotgun (WGS) entry which is preliminary data.</text>
</comment>
<proteinExistence type="predicted"/>
<organism evidence="1 2">
    <name type="scientific">Batillaria attramentaria</name>
    <dbReference type="NCBI Taxonomy" id="370345"/>
    <lineage>
        <taxon>Eukaryota</taxon>
        <taxon>Metazoa</taxon>
        <taxon>Spiralia</taxon>
        <taxon>Lophotrochozoa</taxon>
        <taxon>Mollusca</taxon>
        <taxon>Gastropoda</taxon>
        <taxon>Caenogastropoda</taxon>
        <taxon>Sorbeoconcha</taxon>
        <taxon>Cerithioidea</taxon>
        <taxon>Batillariidae</taxon>
        <taxon>Batillaria</taxon>
    </lineage>
</organism>